<evidence type="ECO:0000313" key="3">
    <source>
        <dbReference type="EMBL" id="QQB88781.1"/>
    </source>
</evidence>
<sequence length="80" mass="8969">MTLQPLSSAARAPAVPNKPVGDGAEVINGEIVMWVDGRRRSVRPYLAWSEWLWLHDSPVAETRERAKTIRAALDQIGYLQ</sequence>
<protein>
    <submittedName>
        <fullName evidence="2">Uncharacterized protein</fullName>
    </submittedName>
</protein>
<evidence type="ECO:0000313" key="5">
    <source>
        <dbReference type="Proteomes" id="UP000596117"/>
    </source>
</evidence>
<feature type="region of interest" description="Disordered" evidence="1">
    <location>
        <begin position="1"/>
        <end position="21"/>
    </location>
</feature>
<keyword evidence="5" id="KW-1185">Reference proteome</keyword>
<evidence type="ECO:0000313" key="4">
    <source>
        <dbReference type="Proteomes" id="UP000287388"/>
    </source>
</evidence>
<dbReference type="AlphaFoldDB" id="A0A410NVF0"/>
<organism evidence="2 4">
    <name type="scientific">Brevundimonas diminuta</name>
    <name type="common">Pseudomonas diminuta</name>
    <dbReference type="NCBI Taxonomy" id="293"/>
    <lineage>
        <taxon>Bacteria</taxon>
        <taxon>Pseudomonadati</taxon>
        <taxon>Pseudomonadota</taxon>
        <taxon>Alphaproteobacteria</taxon>
        <taxon>Caulobacterales</taxon>
        <taxon>Caulobacteraceae</taxon>
        <taxon>Brevundimonas</taxon>
    </lineage>
</organism>
<dbReference type="EMBL" id="CP035093">
    <property type="protein sequence ID" value="QAT13854.1"/>
    <property type="molecule type" value="Genomic_DNA"/>
</dbReference>
<evidence type="ECO:0000313" key="2">
    <source>
        <dbReference type="EMBL" id="QAT13854.1"/>
    </source>
</evidence>
<dbReference type="Proteomes" id="UP000596117">
    <property type="component" value="Chromosome"/>
</dbReference>
<reference evidence="3 5" key="2">
    <citation type="submission" date="2020-12" db="EMBL/GenBank/DDBJ databases">
        <title>FDA dAtabase for Regulatory Grade micrObial Sequences (FDA-ARGOS): Supporting development and validation of Infectious Disease Dx tests.</title>
        <authorList>
            <person name="Kerrigan L."/>
            <person name="Long C."/>
            <person name="Tallon L."/>
            <person name="Sadzewicz L."/>
            <person name="Zhao X."/>
            <person name="Boylan J."/>
            <person name="Ott S."/>
            <person name="Bowen H."/>
            <person name="Vavikolanu K."/>
            <person name="Mehta A."/>
            <person name="Aluvathingal J."/>
            <person name="Nadendla S."/>
            <person name="Yan Y."/>
            <person name="Sichtig H."/>
        </authorList>
    </citation>
    <scope>NUCLEOTIDE SEQUENCE [LARGE SCALE GENOMIC DNA]</scope>
    <source>
        <strain evidence="3 5">FDAARGOS_1026</strain>
    </source>
</reference>
<accession>A0A410NVF0</accession>
<dbReference type="RefSeq" id="WP_128719353.1">
    <property type="nucleotide sequence ID" value="NZ_BJNC01000040.1"/>
</dbReference>
<evidence type="ECO:0000256" key="1">
    <source>
        <dbReference type="SAM" id="MobiDB-lite"/>
    </source>
</evidence>
<gene>
    <name evidence="2" type="ORF">EQG53_05485</name>
    <name evidence="3" type="ORF">I6H83_16945</name>
</gene>
<dbReference type="KEGG" id="bdm:EQG53_05485"/>
<reference evidence="2 4" key="1">
    <citation type="submission" date="2019-01" db="EMBL/GenBank/DDBJ databases">
        <title>Brevundimonas diminuta Genome sequencing and assembly.</title>
        <authorList>
            <person name="Chen H."/>
        </authorList>
    </citation>
    <scope>NUCLEOTIDE SEQUENCE [LARGE SCALE GENOMIC DNA]</scope>
    <source>
        <strain evidence="2">ATCC</strain>
        <strain evidence="4">ATCC(B) 19146</strain>
    </source>
</reference>
<dbReference type="Proteomes" id="UP000287388">
    <property type="component" value="Chromosome"/>
</dbReference>
<dbReference type="EMBL" id="CP066026">
    <property type="protein sequence ID" value="QQB88781.1"/>
    <property type="molecule type" value="Genomic_DNA"/>
</dbReference>
<proteinExistence type="predicted"/>
<name>A0A410NVF0_BREDI</name>